<dbReference type="InterPro" id="IPR055684">
    <property type="entry name" value="DUF7260"/>
</dbReference>
<name>A0A1H3K9D2_9EURY</name>
<accession>A0A1H3K9D2</accession>
<dbReference type="OrthoDB" id="213880at2157"/>
<dbReference type="RefSeq" id="WP_089769511.1">
    <property type="nucleotide sequence ID" value="NZ_FNPB01000018.1"/>
</dbReference>
<evidence type="ECO:0000259" key="1">
    <source>
        <dbReference type="Pfam" id="PF23921"/>
    </source>
</evidence>
<dbReference type="Pfam" id="PF23921">
    <property type="entry name" value="DUF7260"/>
    <property type="match status" value="1"/>
</dbReference>
<dbReference type="Proteomes" id="UP000199170">
    <property type="component" value="Unassembled WGS sequence"/>
</dbReference>
<evidence type="ECO:0000313" key="3">
    <source>
        <dbReference type="Proteomes" id="UP000199170"/>
    </source>
</evidence>
<proteinExistence type="predicted"/>
<sequence length="263" mass="28698">MPDVAAAVSDLTEARGHVRAERRATERQHRAFEQFRQTVRETDPVSVGGIEARPASSGWTTEATGTTGDRCRRIRSAFEEQVVPHVDVTASTGVRGALASELSTEVAVALAAEGGGNQFTEPLRQAILDHVGQRLAESRVMLRALDRERSSLDDAVAALKRAERSLPSADDSTRILAADSELWDRRTTAVDLAEELTSALRARQSTLDAVTAAEVKAGIPHDTVVEYLFGDRDTTYPALDALLRGIRECRRRRDRLDDAIGGR</sequence>
<dbReference type="EMBL" id="FNPB01000018">
    <property type="protein sequence ID" value="SDY48796.1"/>
    <property type="molecule type" value="Genomic_DNA"/>
</dbReference>
<keyword evidence="3" id="KW-1185">Reference proteome</keyword>
<feature type="domain" description="DUF7260" evidence="1">
    <location>
        <begin position="10"/>
        <end position="253"/>
    </location>
</feature>
<gene>
    <name evidence="2" type="ORF">SAMN04487946_11812</name>
</gene>
<protein>
    <recommendedName>
        <fullName evidence="1">DUF7260 domain-containing protein</fullName>
    </recommendedName>
</protein>
<evidence type="ECO:0000313" key="2">
    <source>
        <dbReference type="EMBL" id="SDY48796.1"/>
    </source>
</evidence>
<reference evidence="3" key="1">
    <citation type="submission" date="2016-10" db="EMBL/GenBank/DDBJ databases">
        <authorList>
            <person name="Varghese N."/>
            <person name="Submissions S."/>
        </authorList>
    </citation>
    <scope>NUCLEOTIDE SEQUENCE [LARGE SCALE GENOMIC DNA]</scope>
    <source>
        <strain evidence="3">CGMCC 1.10118</strain>
    </source>
</reference>
<dbReference type="AlphaFoldDB" id="A0A1H3K9D2"/>
<organism evidence="2 3">
    <name type="scientific">Halobellus clavatus</name>
    <dbReference type="NCBI Taxonomy" id="660517"/>
    <lineage>
        <taxon>Archaea</taxon>
        <taxon>Methanobacteriati</taxon>
        <taxon>Methanobacteriota</taxon>
        <taxon>Stenosarchaea group</taxon>
        <taxon>Halobacteria</taxon>
        <taxon>Halobacteriales</taxon>
        <taxon>Haloferacaceae</taxon>
        <taxon>Halobellus</taxon>
    </lineage>
</organism>